<organism evidence="3 4">
    <name type="scientific">Cadophora malorum</name>
    <dbReference type="NCBI Taxonomy" id="108018"/>
    <lineage>
        <taxon>Eukaryota</taxon>
        <taxon>Fungi</taxon>
        <taxon>Dikarya</taxon>
        <taxon>Ascomycota</taxon>
        <taxon>Pezizomycotina</taxon>
        <taxon>Leotiomycetes</taxon>
        <taxon>Helotiales</taxon>
        <taxon>Ploettnerulaceae</taxon>
        <taxon>Cadophora</taxon>
    </lineage>
</organism>
<feature type="region of interest" description="Disordered" evidence="1">
    <location>
        <begin position="121"/>
        <end position="145"/>
    </location>
</feature>
<comment type="caution">
    <text evidence="3">The sequence shown here is derived from an EMBL/GenBank/DDBJ whole genome shotgun (WGS) entry which is preliminary data.</text>
</comment>
<evidence type="ECO:0000313" key="4">
    <source>
        <dbReference type="Proteomes" id="UP000664132"/>
    </source>
</evidence>
<keyword evidence="2" id="KW-0732">Signal</keyword>
<dbReference type="EMBL" id="JAFJYH010000169">
    <property type="protein sequence ID" value="KAG4416973.1"/>
    <property type="molecule type" value="Genomic_DNA"/>
</dbReference>
<evidence type="ECO:0000256" key="2">
    <source>
        <dbReference type="SAM" id="SignalP"/>
    </source>
</evidence>
<dbReference type="AlphaFoldDB" id="A0A8H7TDT3"/>
<feature type="chain" id="PRO_5034008115" evidence="2">
    <location>
        <begin position="22"/>
        <end position="180"/>
    </location>
</feature>
<dbReference type="OrthoDB" id="3555880at2759"/>
<reference evidence="3" key="1">
    <citation type="submission" date="2021-02" db="EMBL/GenBank/DDBJ databases">
        <title>Genome sequence Cadophora malorum strain M34.</title>
        <authorList>
            <person name="Stefanovic E."/>
            <person name="Vu D."/>
            <person name="Scully C."/>
            <person name="Dijksterhuis J."/>
            <person name="Roader J."/>
            <person name="Houbraken J."/>
        </authorList>
    </citation>
    <scope>NUCLEOTIDE SEQUENCE</scope>
    <source>
        <strain evidence="3">M34</strain>
    </source>
</reference>
<feature type="compositionally biased region" description="Polar residues" evidence="1">
    <location>
        <begin position="135"/>
        <end position="145"/>
    </location>
</feature>
<sequence length="180" mass="19256">MPFNVYRLLFLLILEPFVVLGSTTRLASRQIDDCGPRPVDCGGGWCCWGGNTCQAAPENGFVCLDTIFTNSDGSPMTFLAQNPSSWASLMSSLTQPLTFTFNGTTQILSISAASTTSIVESSTSSSSSDRSTITPAPSASARTSTVIPTTSSESFAAASRRLMRGWWMVILLGVTWLLSF</sequence>
<accession>A0A8H7TDT3</accession>
<feature type="compositionally biased region" description="Low complexity" evidence="1">
    <location>
        <begin position="121"/>
        <end position="134"/>
    </location>
</feature>
<evidence type="ECO:0000256" key="1">
    <source>
        <dbReference type="SAM" id="MobiDB-lite"/>
    </source>
</evidence>
<evidence type="ECO:0000313" key="3">
    <source>
        <dbReference type="EMBL" id="KAG4416973.1"/>
    </source>
</evidence>
<dbReference type="Proteomes" id="UP000664132">
    <property type="component" value="Unassembled WGS sequence"/>
</dbReference>
<protein>
    <submittedName>
        <fullName evidence="3">Uncharacterized protein</fullName>
    </submittedName>
</protein>
<keyword evidence="4" id="KW-1185">Reference proteome</keyword>
<name>A0A8H7TDT3_9HELO</name>
<gene>
    <name evidence="3" type="ORF">IFR04_009917</name>
</gene>
<feature type="signal peptide" evidence="2">
    <location>
        <begin position="1"/>
        <end position="21"/>
    </location>
</feature>
<proteinExistence type="predicted"/>